<feature type="zinc finger region" description="C3H1-type" evidence="5">
    <location>
        <begin position="49"/>
        <end position="77"/>
    </location>
</feature>
<feature type="region of interest" description="Disordered" evidence="6">
    <location>
        <begin position="256"/>
        <end position="276"/>
    </location>
</feature>
<evidence type="ECO:0000256" key="2">
    <source>
        <dbReference type="ARBA" id="ARBA00022737"/>
    </source>
</evidence>
<keyword evidence="2" id="KW-0677">Repeat</keyword>
<evidence type="ECO:0000256" key="3">
    <source>
        <dbReference type="ARBA" id="ARBA00022771"/>
    </source>
</evidence>
<evidence type="ECO:0000256" key="5">
    <source>
        <dbReference type="PROSITE-ProRule" id="PRU00723"/>
    </source>
</evidence>
<evidence type="ECO:0000256" key="1">
    <source>
        <dbReference type="ARBA" id="ARBA00022723"/>
    </source>
</evidence>
<dbReference type="SUPFAM" id="SSF90229">
    <property type="entry name" value="CCCH zinc finger"/>
    <property type="match status" value="2"/>
</dbReference>
<dbReference type="InterPro" id="IPR045877">
    <property type="entry name" value="ZFP36-like"/>
</dbReference>
<dbReference type="Gene3D" id="4.10.1000.10">
    <property type="entry name" value="Zinc finger, CCCH-type"/>
    <property type="match status" value="2"/>
</dbReference>
<feature type="zinc finger region" description="C3H1-type" evidence="5">
    <location>
        <begin position="14"/>
        <end position="41"/>
    </location>
</feature>
<dbReference type="GO" id="GO:0003729">
    <property type="term" value="F:mRNA binding"/>
    <property type="evidence" value="ECO:0007669"/>
    <property type="project" value="InterPro"/>
</dbReference>
<dbReference type="PROSITE" id="PS50103">
    <property type="entry name" value="ZF_C3H1"/>
    <property type="match status" value="2"/>
</dbReference>
<dbReference type="GO" id="GO:0008270">
    <property type="term" value="F:zinc ion binding"/>
    <property type="evidence" value="ECO:0007669"/>
    <property type="project" value="UniProtKB-KW"/>
</dbReference>
<feature type="region of interest" description="Disordered" evidence="6">
    <location>
        <begin position="199"/>
        <end position="230"/>
    </location>
</feature>
<dbReference type="EMBL" id="HBGQ01078807">
    <property type="protein sequence ID" value="CAD9504378.1"/>
    <property type="molecule type" value="Transcribed_RNA"/>
</dbReference>
<dbReference type="InterPro" id="IPR000571">
    <property type="entry name" value="Znf_CCCH"/>
</dbReference>
<evidence type="ECO:0000313" key="8">
    <source>
        <dbReference type="EMBL" id="CAD9504378.1"/>
    </source>
</evidence>
<dbReference type="InterPro" id="IPR036855">
    <property type="entry name" value="Znf_CCCH_sf"/>
</dbReference>
<evidence type="ECO:0000259" key="7">
    <source>
        <dbReference type="PROSITE" id="PS50103"/>
    </source>
</evidence>
<feature type="domain" description="C3H1-type" evidence="7">
    <location>
        <begin position="49"/>
        <end position="77"/>
    </location>
</feature>
<evidence type="ECO:0000256" key="6">
    <source>
        <dbReference type="SAM" id="MobiDB-lite"/>
    </source>
</evidence>
<keyword evidence="1 5" id="KW-0479">Metal-binding</keyword>
<evidence type="ECO:0000313" key="9">
    <source>
        <dbReference type="EMBL" id="CAD9504379.1"/>
    </source>
</evidence>
<feature type="compositionally biased region" description="Polar residues" evidence="6">
    <location>
        <begin position="215"/>
        <end position="230"/>
    </location>
</feature>
<keyword evidence="3 5" id="KW-0863">Zinc-finger</keyword>
<feature type="domain" description="C3H1-type" evidence="7">
    <location>
        <begin position="14"/>
        <end position="41"/>
    </location>
</feature>
<organism evidence="9">
    <name type="scientific">Alexandrium andersonii</name>
    <dbReference type="NCBI Taxonomy" id="327968"/>
    <lineage>
        <taxon>Eukaryota</taxon>
        <taxon>Sar</taxon>
        <taxon>Alveolata</taxon>
        <taxon>Dinophyceae</taxon>
        <taxon>Gonyaulacales</taxon>
        <taxon>Pyrocystaceae</taxon>
        <taxon>Alexandrium</taxon>
    </lineage>
</organism>
<sequence>MIESNVKMSSHQIFHKTAMCKFFAMGRCMRSSKCTFAHHVDELRQAPDFSCTKMCPDLVSEGRCTRGWECTFAHDARELRTTHGPAMTQSRPMVSAPSSSTATFPALLFSSPGAAWQLPGVAAPWAEVDGSTATAQLPVDRFYEALSGCQAPTPPPPPEPAKQQEASDTSPSVEDEDLELPAKCWTRWSTEEVGTELTRYSTVSSEEQCKEQGDTLVTPSSSSAQRAPTEHSTCLDLAQAWGLPVAVRHTFLEFRLPQPDPPGSFLRRARSTQGRL</sequence>
<name>A0A6U6U697_9DINO</name>
<keyword evidence="4 5" id="KW-0862">Zinc</keyword>
<feature type="region of interest" description="Disordered" evidence="6">
    <location>
        <begin position="147"/>
        <end position="180"/>
    </location>
</feature>
<evidence type="ECO:0000256" key="4">
    <source>
        <dbReference type="ARBA" id="ARBA00022833"/>
    </source>
</evidence>
<proteinExistence type="predicted"/>
<dbReference type="EMBL" id="HBGQ01078809">
    <property type="protein sequence ID" value="CAD9504379.1"/>
    <property type="molecule type" value="Transcribed_RNA"/>
</dbReference>
<accession>A0A6U6U697</accession>
<dbReference type="AlphaFoldDB" id="A0A6U6U697"/>
<dbReference type="PANTHER" id="PTHR12547:SF18">
    <property type="entry name" value="PROTEIN TIS11"/>
    <property type="match status" value="1"/>
</dbReference>
<gene>
    <name evidence="8" type="ORF">AAND1436_LOCUS37701</name>
    <name evidence="9" type="ORF">AAND1436_LOCUS37702</name>
</gene>
<dbReference type="PANTHER" id="PTHR12547">
    <property type="entry name" value="CCCH ZINC FINGER/TIS11-RELATED"/>
    <property type="match status" value="1"/>
</dbReference>
<reference evidence="9" key="1">
    <citation type="submission" date="2021-01" db="EMBL/GenBank/DDBJ databases">
        <authorList>
            <person name="Corre E."/>
            <person name="Pelletier E."/>
            <person name="Niang G."/>
            <person name="Scheremetjew M."/>
            <person name="Finn R."/>
            <person name="Kale V."/>
            <person name="Holt S."/>
            <person name="Cochrane G."/>
            <person name="Meng A."/>
            <person name="Brown T."/>
            <person name="Cohen L."/>
        </authorList>
    </citation>
    <scope>NUCLEOTIDE SEQUENCE</scope>
    <source>
        <strain evidence="9">CCMP2222</strain>
    </source>
</reference>
<protein>
    <recommendedName>
        <fullName evidence="7">C3H1-type domain-containing protein</fullName>
    </recommendedName>
</protein>
<dbReference type="SMART" id="SM00356">
    <property type="entry name" value="ZnF_C3H1"/>
    <property type="match status" value="2"/>
</dbReference>